<name>D4BKE7_9ENTR</name>
<evidence type="ECO:0000313" key="2">
    <source>
        <dbReference type="Proteomes" id="UP000003880"/>
    </source>
</evidence>
<sequence length="226" mass="25745">MKSEVAHCIKDKKNISYQDHVEILQTVNKLNNILFQQGSSRLADKSLKINNVLNMLPKLESPGYKAYQTLLTIKDNIISNNKKLATEKSRADATKNEIYDKLDNLASTGNAQAKLFINKDIFELRDQLVRMTRNYGTTSTITTMQQHHEYSKPKPVTHTVTKYTDTEHLWLNLKNKTISACKQQSDVTNHQDHINCLKNKAARIAHTFNLVCTSADPYGLNSLKKL</sequence>
<dbReference type="Proteomes" id="UP000003880">
    <property type="component" value="Unassembled WGS sequence"/>
</dbReference>
<gene>
    <name evidence="1" type="ORF">CIT292_11024</name>
</gene>
<dbReference type="HOGENOM" id="CLU_1223000_0_0_6"/>
<accession>D4BKE7</accession>
<evidence type="ECO:0000313" key="1">
    <source>
        <dbReference type="EMBL" id="EFE05578.1"/>
    </source>
</evidence>
<dbReference type="AlphaFoldDB" id="D4BKE7"/>
<organism evidence="1 2">
    <name type="scientific">Citrobacter youngae ATCC 29220</name>
    <dbReference type="NCBI Taxonomy" id="500640"/>
    <lineage>
        <taxon>Bacteria</taxon>
        <taxon>Pseudomonadati</taxon>
        <taxon>Pseudomonadota</taxon>
        <taxon>Gammaproteobacteria</taxon>
        <taxon>Enterobacterales</taxon>
        <taxon>Enterobacteriaceae</taxon>
        <taxon>Citrobacter</taxon>
        <taxon>Citrobacter freundii complex</taxon>
    </lineage>
</organism>
<protein>
    <submittedName>
        <fullName evidence="1">Uncharacterized protein</fullName>
    </submittedName>
</protein>
<comment type="caution">
    <text evidence="1">The sequence shown here is derived from an EMBL/GenBank/DDBJ whole genome shotgun (WGS) entry which is preliminary data.</text>
</comment>
<reference evidence="1 2" key="1">
    <citation type="submission" date="2010-02" db="EMBL/GenBank/DDBJ databases">
        <authorList>
            <person name="Weinstock G."/>
            <person name="Sodergren E."/>
            <person name="Clifton S."/>
            <person name="Fulton L."/>
            <person name="Fulton B."/>
            <person name="Courtney L."/>
            <person name="Fronick C."/>
            <person name="Harrison M."/>
            <person name="Strong C."/>
            <person name="Farmer C."/>
            <person name="Delahaunty K."/>
            <person name="Markovic C."/>
            <person name="Hall O."/>
            <person name="Minx P."/>
            <person name="Tomlinson C."/>
            <person name="Mitreva M."/>
            <person name="Nelson J."/>
            <person name="Hou S."/>
            <person name="Wollam A."/>
            <person name="Pepin K.H."/>
            <person name="Johnson M."/>
            <person name="Bhonagiri V."/>
            <person name="Zhang X."/>
            <person name="Suruliraj S."/>
            <person name="Warren W."/>
            <person name="Chinwalla A."/>
            <person name="Mardis E.R."/>
            <person name="Wilson R.K."/>
        </authorList>
    </citation>
    <scope>NUCLEOTIDE SEQUENCE [LARGE SCALE GENOMIC DNA]</scope>
    <source>
        <strain evidence="1 2">ATCC 29220</strain>
    </source>
</reference>
<dbReference type="EMBL" id="ABWL02000031">
    <property type="protein sequence ID" value="EFE05578.1"/>
    <property type="molecule type" value="Genomic_DNA"/>
</dbReference>
<proteinExistence type="predicted"/>